<feature type="region of interest" description="Disordered" evidence="10">
    <location>
        <begin position="290"/>
        <end position="431"/>
    </location>
</feature>
<dbReference type="InterPro" id="IPR015886">
    <property type="entry name" value="H2TH_FPG"/>
</dbReference>
<evidence type="ECO:0000259" key="11">
    <source>
        <dbReference type="PROSITE" id="PS51068"/>
    </source>
</evidence>
<dbReference type="RefSeq" id="XP_069203207.1">
    <property type="nucleotide sequence ID" value="XM_069345380.1"/>
</dbReference>
<evidence type="ECO:0000256" key="2">
    <source>
        <dbReference type="ARBA" id="ARBA00009409"/>
    </source>
</evidence>
<dbReference type="EMBL" id="JBFMKM010000004">
    <property type="protein sequence ID" value="KAL1306935.1"/>
    <property type="molecule type" value="Genomic_DNA"/>
</dbReference>
<keyword evidence="8" id="KW-0511">Multifunctional enzyme</keyword>
<comment type="caution">
    <text evidence="12">The sequence shown here is derived from an EMBL/GenBank/DDBJ whole genome shotgun (WGS) entry which is preliminary data.</text>
</comment>
<keyword evidence="4" id="KW-0378">Hydrolase</keyword>
<evidence type="ECO:0000313" key="13">
    <source>
        <dbReference type="Proteomes" id="UP001562354"/>
    </source>
</evidence>
<dbReference type="SUPFAM" id="SSF81624">
    <property type="entry name" value="N-terminal domain of MutM-like DNA repair proteins"/>
    <property type="match status" value="1"/>
</dbReference>
<dbReference type="Pfam" id="PF01149">
    <property type="entry name" value="Fapy_DNA_glyco"/>
    <property type="match status" value="1"/>
</dbReference>
<comment type="catalytic activity">
    <reaction evidence="1">
        <text>Hydrolysis of DNA containing ring-opened 7-methylguanine residues, releasing 2,6-diamino-4-hydroxy-5-(N-methyl)formamidopyrimidine.</text>
        <dbReference type="EC" id="3.2.2.23"/>
    </reaction>
</comment>
<dbReference type="Proteomes" id="UP001562354">
    <property type="component" value="Unassembled WGS sequence"/>
</dbReference>
<keyword evidence="5" id="KW-0238">DNA-binding</keyword>
<proteinExistence type="inferred from homology"/>
<dbReference type="SMART" id="SM00898">
    <property type="entry name" value="Fapy_DNA_glyco"/>
    <property type="match status" value="1"/>
</dbReference>
<evidence type="ECO:0000313" key="12">
    <source>
        <dbReference type="EMBL" id="KAL1306935.1"/>
    </source>
</evidence>
<dbReference type="Gene3D" id="1.10.8.50">
    <property type="match status" value="1"/>
</dbReference>
<dbReference type="Pfam" id="PF06831">
    <property type="entry name" value="H2TH"/>
    <property type="match status" value="1"/>
</dbReference>
<evidence type="ECO:0000256" key="8">
    <source>
        <dbReference type="ARBA" id="ARBA00023268"/>
    </source>
</evidence>
<feature type="compositionally biased region" description="Basic residues" evidence="10">
    <location>
        <begin position="364"/>
        <end position="374"/>
    </location>
</feature>
<sequence>MPEIGEVARVVHYLKKHLINKRIASVQVQEDNIVYGKVGTTAAAFQASLTDKTALEARQQGKYFWLVMDSPPHPVMHLGMTGWVKFSKDDNSHYRPKKEEDAQWPPRFWKFILKTEDDDEVAFVDARRLARIRLIDGDGEDLRKMSPLKENGPDPVVDKDVLTLDWFTKKMRSKRVPAKALLLDQGNISGVGNWVADEILYQARIHPEQYSNTFSDEQLKTLHDKLLFVCTTACELLAESDKFPENWLMKYRWDKGKKGEVNKLPNGEKIVHLKVGGRTSAIVPSVQKKTAAVAGDVSTSELEDDDDDVKKPDGVAESAKSNGKKRKANGRGSEEPESAKRGRKTAAAVKAEVTEESKVESSSKKVKAGAKRKVKQEDDKVKMEEQAKTGSEDEDEAKEKATPKAKSKSTRAAPAKKEVIAGSRRSARLSG</sequence>
<dbReference type="InterPro" id="IPR010979">
    <property type="entry name" value="Ribosomal_uS13-like_H2TH"/>
</dbReference>
<feature type="domain" description="Formamidopyrimidine-DNA glycosylase catalytic" evidence="11">
    <location>
        <begin position="2"/>
        <end position="130"/>
    </location>
</feature>
<dbReference type="GeneID" id="95979275"/>
<comment type="similarity">
    <text evidence="2">Belongs to the FPG family.</text>
</comment>
<keyword evidence="6" id="KW-0234">DNA repair</keyword>
<dbReference type="PANTHER" id="PTHR22993:SF9">
    <property type="entry name" value="FORMAMIDOPYRIMIDINE-DNA GLYCOSYLASE"/>
    <property type="match status" value="1"/>
</dbReference>
<dbReference type="CDD" id="cd08972">
    <property type="entry name" value="PF_Nei_N"/>
    <property type="match status" value="1"/>
</dbReference>
<keyword evidence="9" id="KW-0326">Glycosidase</keyword>
<feature type="compositionally biased region" description="Basic and acidic residues" evidence="10">
    <location>
        <begin position="352"/>
        <end position="363"/>
    </location>
</feature>
<name>A0ABR3PLM0_9PEZI</name>
<dbReference type="SUPFAM" id="SSF46946">
    <property type="entry name" value="S13-like H2TH domain"/>
    <property type="match status" value="1"/>
</dbReference>
<dbReference type="SMART" id="SM01232">
    <property type="entry name" value="H2TH"/>
    <property type="match status" value="1"/>
</dbReference>
<evidence type="ECO:0000256" key="9">
    <source>
        <dbReference type="ARBA" id="ARBA00023295"/>
    </source>
</evidence>
<protein>
    <recommendedName>
        <fullName evidence="11">Formamidopyrimidine-DNA glycosylase catalytic domain-containing protein</fullName>
    </recommendedName>
</protein>
<organism evidence="12 13">
    <name type="scientific">Neodothiora populina</name>
    <dbReference type="NCBI Taxonomy" id="2781224"/>
    <lineage>
        <taxon>Eukaryota</taxon>
        <taxon>Fungi</taxon>
        <taxon>Dikarya</taxon>
        <taxon>Ascomycota</taxon>
        <taxon>Pezizomycotina</taxon>
        <taxon>Dothideomycetes</taxon>
        <taxon>Dothideomycetidae</taxon>
        <taxon>Dothideales</taxon>
        <taxon>Dothioraceae</taxon>
        <taxon>Neodothiora</taxon>
    </lineage>
</organism>
<evidence type="ECO:0000256" key="10">
    <source>
        <dbReference type="SAM" id="MobiDB-lite"/>
    </source>
</evidence>
<keyword evidence="13" id="KW-1185">Reference proteome</keyword>
<dbReference type="PANTHER" id="PTHR22993">
    <property type="entry name" value="FORMAMIDOPYRIMIDINE-DNA GLYCOSYLASE"/>
    <property type="match status" value="1"/>
</dbReference>
<evidence type="ECO:0000256" key="5">
    <source>
        <dbReference type="ARBA" id="ARBA00023125"/>
    </source>
</evidence>
<evidence type="ECO:0000256" key="3">
    <source>
        <dbReference type="ARBA" id="ARBA00022763"/>
    </source>
</evidence>
<dbReference type="Gene3D" id="3.20.190.10">
    <property type="entry name" value="MutM-like, N-terminal"/>
    <property type="match status" value="1"/>
</dbReference>
<feature type="compositionally biased region" description="Basic and acidic residues" evidence="10">
    <location>
        <begin position="375"/>
        <end position="402"/>
    </location>
</feature>
<evidence type="ECO:0000256" key="4">
    <source>
        <dbReference type="ARBA" id="ARBA00022801"/>
    </source>
</evidence>
<dbReference type="InterPro" id="IPR012319">
    <property type="entry name" value="FPG_cat"/>
</dbReference>
<gene>
    <name evidence="12" type="ORF">AAFC00_005576</name>
</gene>
<evidence type="ECO:0000256" key="1">
    <source>
        <dbReference type="ARBA" id="ARBA00001668"/>
    </source>
</evidence>
<dbReference type="InterPro" id="IPR035937">
    <property type="entry name" value="FPG_N"/>
</dbReference>
<evidence type="ECO:0000256" key="6">
    <source>
        <dbReference type="ARBA" id="ARBA00023204"/>
    </source>
</evidence>
<evidence type="ECO:0000256" key="7">
    <source>
        <dbReference type="ARBA" id="ARBA00023239"/>
    </source>
</evidence>
<keyword evidence="3" id="KW-0227">DNA damage</keyword>
<keyword evidence="7" id="KW-0456">Lyase</keyword>
<accession>A0ABR3PLM0</accession>
<dbReference type="PROSITE" id="PS51068">
    <property type="entry name" value="FPG_CAT"/>
    <property type="match status" value="1"/>
</dbReference>
<reference evidence="12 13" key="1">
    <citation type="submission" date="2024-07" db="EMBL/GenBank/DDBJ databases">
        <title>Draft sequence of the Neodothiora populina.</title>
        <authorList>
            <person name="Drown D.D."/>
            <person name="Schuette U.S."/>
            <person name="Buechlein A.B."/>
            <person name="Rusch D.R."/>
            <person name="Winton L.W."/>
            <person name="Adams G.A."/>
        </authorList>
    </citation>
    <scope>NUCLEOTIDE SEQUENCE [LARGE SCALE GENOMIC DNA]</scope>
    <source>
        <strain evidence="12 13">CPC 39397</strain>
    </source>
</reference>